<dbReference type="RefSeq" id="WP_084333856.1">
    <property type="nucleotide sequence ID" value="NZ_FNFD01000003.1"/>
</dbReference>
<keyword evidence="2" id="KW-1133">Transmembrane helix</keyword>
<feature type="region of interest" description="Disordered" evidence="1">
    <location>
        <begin position="46"/>
        <end position="65"/>
    </location>
</feature>
<keyword evidence="2" id="KW-0472">Membrane</keyword>
<name>A0A1G8XMM3_9PSED</name>
<keyword evidence="2" id="KW-0812">Transmembrane</keyword>
<evidence type="ECO:0000313" key="3">
    <source>
        <dbReference type="EMBL" id="SDJ91849.1"/>
    </source>
</evidence>
<organism evidence="3 4">
    <name type="scientific">Pseudomonas indica</name>
    <dbReference type="NCBI Taxonomy" id="137658"/>
    <lineage>
        <taxon>Bacteria</taxon>
        <taxon>Pseudomonadati</taxon>
        <taxon>Pseudomonadota</taxon>
        <taxon>Gammaproteobacteria</taxon>
        <taxon>Pseudomonadales</taxon>
        <taxon>Pseudomonadaceae</taxon>
        <taxon>Pseudomonas</taxon>
    </lineage>
</organism>
<dbReference type="STRING" id="137658.SAMN05216186_103236"/>
<dbReference type="Pfam" id="PF05545">
    <property type="entry name" value="FixQ"/>
    <property type="match status" value="1"/>
</dbReference>
<dbReference type="CDD" id="cd01324">
    <property type="entry name" value="cbb3_Oxidase_CcoQ"/>
    <property type="match status" value="1"/>
</dbReference>
<dbReference type="AlphaFoldDB" id="A0A1G8XMM3"/>
<evidence type="ECO:0000256" key="2">
    <source>
        <dbReference type="SAM" id="Phobius"/>
    </source>
</evidence>
<dbReference type="InterPro" id="IPR008621">
    <property type="entry name" value="Cbb3-typ_cyt_oxidase_comp"/>
</dbReference>
<accession>A0A1G8XMM3</accession>
<dbReference type="Proteomes" id="UP000198706">
    <property type="component" value="Unassembled WGS sequence"/>
</dbReference>
<sequence>MAFDNLDIGTLRGLGTALVMLAFIGVTVWAYSSKRKAAFDEAANLPFADDPTPEHARNASRSYLA</sequence>
<protein>
    <submittedName>
        <fullName evidence="3">Cytochrome c oxidase cbb3-type subunit 4</fullName>
    </submittedName>
</protein>
<evidence type="ECO:0000256" key="1">
    <source>
        <dbReference type="SAM" id="MobiDB-lite"/>
    </source>
</evidence>
<gene>
    <name evidence="3" type="ORF">SAMN05216186_103236</name>
</gene>
<proteinExistence type="predicted"/>
<reference evidence="3 4" key="1">
    <citation type="submission" date="2016-10" db="EMBL/GenBank/DDBJ databases">
        <authorList>
            <person name="de Groot N.N."/>
        </authorList>
    </citation>
    <scope>NUCLEOTIDE SEQUENCE [LARGE SCALE GENOMIC DNA]</scope>
    <source>
        <strain evidence="3 4">JCM 21544</strain>
    </source>
</reference>
<dbReference type="OrthoDB" id="6402501at2"/>
<keyword evidence="4" id="KW-1185">Reference proteome</keyword>
<feature type="transmembrane region" description="Helical" evidence="2">
    <location>
        <begin position="12"/>
        <end position="31"/>
    </location>
</feature>
<dbReference type="EMBL" id="FNFD01000003">
    <property type="protein sequence ID" value="SDJ91849.1"/>
    <property type="molecule type" value="Genomic_DNA"/>
</dbReference>
<evidence type="ECO:0000313" key="4">
    <source>
        <dbReference type="Proteomes" id="UP000198706"/>
    </source>
</evidence>